<sequence length="253" mass="29735">MKTEDDVKNVLAKIKDQTFTVQNVQKKERLRYPVVPFTTSSLQQEAARKLNFRARKTMMIAQQLYEGIALGKQGSTGLITYMRTDSTRISEVAKTEAKSFIFENYGENYYNNKPQKAKKSENTQDAHEGVRPTSVLRQPKEIKDYLSRDQYKLYKLIWERFVASQMAPAVLDTVRADLEQNGVVFRATGSKVKFQGFMKVYVEGSDEPKRRPRQRRKRMIFRNWRMECKRYKIKQIRNSIIPSRRHAIPKQHS</sequence>
<dbReference type="Gene3D" id="1.10.290.10">
    <property type="entry name" value="Topoisomerase I, domain 4"/>
    <property type="match status" value="1"/>
</dbReference>
<dbReference type="PRINTS" id="PR00417">
    <property type="entry name" value="PRTPISMRASEI"/>
</dbReference>
<dbReference type="InterPro" id="IPR013826">
    <property type="entry name" value="Topo_IA_cen_sub3"/>
</dbReference>
<dbReference type="AlphaFoldDB" id="A0A4Y1Z6K0"/>
<comment type="caution">
    <text evidence="2">The sequence shown here is derived from an EMBL/GenBank/DDBJ whole genome shotgun (WGS) entry which is preliminary data.</text>
</comment>
<dbReference type="InterPro" id="IPR013825">
    <property type="entry name" value="Topo_IA_cen_sub2"/>
</dbReference>
<dbReference type="EMBL" id="BEXB01000001">
    <property type="protein sequence ID" value="GAY74521.1"/>
    <property type="molecule type" value="Genomic_DNA"/>
</dbReference>
<feature type="domain" description="Topo IA-type catalytic" evidence="1">
    <location>
        <begin position="1"/>
        <end position="253"/>
    </location>
</feature>
<dbReference type="EC" id="5.99.1.2" evidence="2"/>
<evidence type="ECO:0000313" key="3">
    <source>
        <dbReference type="Proteomes" id="UP000319716"/>
    </source>
</evidence>
<dbReference type="SUPFAM" id="SSF56712">
    <property type="entry name" value="Prokaryotic type I DNA topoisomerase"/>
    <property type="match status" value="1"/>
</dbReference>
<organism evidence="2 3">
    <name type="scientific">Sporolactobacillus inulinus</name>
    <dbReference type="NCBI Taxonomy" id="2078"/>
    <lineage>
        <taxon>Bacteria</taxon>
        <taxon>Bacillati</taxon>
        <taxon>Bacillota</taxon>
        <taxon>Bacilli</taxon>
        <taxon>Bacillales</taxon>
        <taxon>Sporolactobacillaceae</taxon>
        <taxon>Sporolactobacillus</taxon>
    </lineage>
</organism>
<evidence type="ECO:0000259" key="1">
    <source>
        <dbReference type="PROSITE" id="PS52039"/>
    </source>
</evidence>
<dbReference type="GO" id="GO:0006265">
    <property type="term" value="P:DNA topological change"/>
    <property type="evidence" value="ECO:0007669"/>
    <property type="project" value="InterPro"/>
</dbReference>
<reference evidence="2 3" key="1">
    <citation type="submission" date="2017-11" db="EMBL/GenBank/DDBJ databases">
        <title>Draft Genome Sequence of Sporolactobacillus inulinus NBRC 111894 Isolated from Koso, a Japanese Sugar-Vegetable Fermented Beverage.</title>
        <authorList>
            <person name="Chiou T.Y."/>
            <person name="Oshima K."/>
            <person name="Suda W."/>
            <person name="Hattori M."/>
            <person name="Takahashi T."/>
        </authorList>
    </citation>
    <scope>NUCLEOTIDE SEQUENCE [LARGE SCALE GENOMIC DNA]</scope>
    <source>
        <strain evidence="2 3">NBRC111894</strain>
    </source>
</reference>
<dbReference type="PROSITE" id="PS00396">
    <property type="entry name" value="TOPO_IA_1"/>
    <property type="match status" value="1"/>
</dbReference>
<dbReference type="Pfam" id="PF01131">
    <property type="entry name" value="Topoisom_bac"/>
    <property type="match status" value="1"/>
</dbReference>
<protein>
    <submittedName>
        <fullName evidence="2">DNA topoisomerase I</fullName>
        <ecNumber evidence="2">5.99.1.2</ecNumber>
    </submittedName>
</protein>
<dbReference type="InterPro" id="IPR023406">
    <property type="entry name" value="Topo_IA_AS"/>
</dbReference>
<dbReference type="InterPro" id="IPR003602">
    <property type="entry name" value="Topo_IA_DNA-bd_dom"/>
</dbReference>
<dbReference type="PANTHER" id="PTHR42785:SF1">
    <property type="entry name" value="DNA TOPOISOMERASE"/>
    <property type="match status" value="1"/>
</dbReference>
<keyword evidence="2" id="KW-0413">Isomerase</keyword>
<dbReference type="GO" id="GO:0003917">
    <property type="term" value="F:DNA topoisomerase type I (single strand cut, ATP-independent) activity"/>
    <property type="evidence" value="ECO:0007669"/>
    <property type="project" value="InterPro"/>
</dbReference>
<dbReference type="Gene3D" id="2.70.20.10">
    <property type="entry name" value="Topoisomerase I, domain 3"/>
    <property type="match status" value="1"/>
</dbReference>
<dbReference type="InterPro" id="IPR023405">
    <property type="entry name" value="Topo_IA_core_domain"/>
</dbReference>
<proteinExistence type="predicted"/>
<accession>A0A4Y1Z6K0</accession>
<dbReference type="InterPro" id="IPR000380">
    <property type="entry name" value="Topo_IA"/>
</dbReference>
<dbReference type="Proteomes" id="UP000319716">
    <property type="component" value="Unassembled WGS sequence"/>
</dbReference>
<gene>
    <name evidence="2" type="ORF">NBRC111894_75</name>
</gene>
<dbReference type="InterPro" id="IPR013497">
    <property type="entry name" value="Topo_IA_cen"/>
</dbReference>
<dbReference type="PANTHER" id="PTHR42785">
    <property type="entry name" value="DNA TOPOISOMERASE, TYPE IA, CORE"/>
    <property type="match status" value="1"/>
</dbReference>
<dbReference type="GO" id="GO:0003677">
    <property type="term" value="F:DNA binding"/>
    <property type="evidence" value="ECO:0007669"/>
    <property type="project" value="InterPro"/>
</dbReference>
<dbReference type="PROSITE" id="PS52039">
    <property type="entry name" value="TOPO_IA_2"/>
    <property type="match status" value="1"/>
</dbReference>
<name>A0A4Y1Z6K0_9BACL</name>
<evidence type="ECO:0000313" key="2">
    <source>
        <dbReference type="EMBL" id="GAY74521.1"/>
    </source>
</evidence>
<dbReference type="SMART" id="SM00437">
    <property type="entry name" value="TOP1Ac"/>
    <property type="match status" value="1"/>
</dbReference>